<evidence type="ECO:0000256" key="5">
    <source>
        <dbReference type="ARBA" id="ARBA00013170"/>
    </source>
</evidence>
<dbReference type="Proteomes" id="UP000319424">
    <property type="component" value="Unassembled WGS sequence"/>
</dbReference>
<evidence type="ECO:0000256" key="1">
    <source>
        <dbReference type="ARBA" id="ARBA00003973"/>
    </source>
</evidence>
<gene>
    <name evidence="19" type="primary">pgsA</name>
    <name evidence="19" type="ORF">BBG48_006725</name>
    <name evidence="20" type="ORF">FL857_07820</name>
</gene>
<evidence type="ECO:0000256" key="11">
    <source>
        <dbReference type="ARBA" id="ARBA00023098"/>
    </source>
</evidence>
<dbReference type="PIRSF" id="PIRSF000847">
    <property type="entry name" value="Phos_ph_gly_syn"/>
    <property type="match status" value="1"/>
</dbReference>
<reference evidence="19 21" key="1">
    <citation type="journal article" date="2016" name="Genome Announc.">
        <title>Draft Genome Sequence of Criibacterium bergeronii gen. nov., sp. nov., Strain CCRI-22567T, Isolated from a Vaginal Sample from a Woman with Bacterial Vaginosis.</title>
        <authorList>
            <person name="Maheux A.F."/>
            <person name="Berube E."/>
            <person name="Boudreau D.K."/>
            <person name="Raymond F."/>
            <person name="Corbeil J."/>
            <person name="Roy P.H."/>
            <person name="Boissinot M."/>
            <person name="Omar R.F."/>
        </authorList>
    </citation>
    <scope>NUCLEOTIDE SEQUENCE [LARGE SCALE GENOMIC DNA]</scope>
    <source>
        <strain evidence="19 21">CCRI-22567</strain>
    </source>
</reference>
<dbReference type="EC" id="2.7.8.5" evidence="5 16"/>
<dbReference type="EMBL" id="MBEW02000012">
    <property type="protein sequence ID" value="RDY21116.1"/>
    <property type="molecule type" value="Genomic_DNA"/>
</dbReference>
<feature type="transmembrane region" description="Helical" evidence="18">
    <location>
        <begin position="6"/>
        <end position="24"/>
    </location>
</feature>
<comment type="similarity">
    <text evidence="4 17">Belongs to the CDP-alcohol phosphatidyltransferase class-I family.</text>
</comment>
<evidence type="ECO:0000256" key="16">
    <source>
        <dbReference type="NCBIfam" id="TIGR00560"/>
    </source>
</evidence>
<comment type="catalytic activity">
    <reaction evidence="15">
        <text>a CDP-1,2-diacyl-sn-glycerol + sn-glycerol 3-phosphate = a 1,2-diacyl-sn-glycero-3-phospho-(1'-sn-glycero-3'-phosphate) + CMP + H(+)</text>
        <dbReference type="Rhea" id="RHEA:12593"/>
        <dbReference type="ChEBI" id="CHEBI:15378"/>
        <dbReference type="ChEBI" id="CHEBI:57597"/>
        <dbReference type="ChEBI" id="CHEBI:58332"/>
        <dbReference type="ChEBI" id="CHEBI:60110"/>
        <dbReference type="ChEBI" id="CHEBI:60377"/>
        <dbReference type="EC" id="2.7.8.5"/>
    </reaction>
</comment>
<evidence type="ECO:0000256" key="2">
    <source>
        <dbReference type="ARBA" id="ARBA00004141"/>
    </source>
</evidence>
<reference evidence="19" key="2">
    <citation type="submission" date="2018-07" db="EMBL/GenBank/DDBJ databases">
        <authorList>
            <person name="Quirk P.G."/>
            <person name="Krulwich T.A."/>
        </authorList>
    </citation>
    <scope>NUCLEOTIDE SEQUENCE</scope>
    <source>
        <strain evidence="19">CCRI-22567</strain>
    </source>
</reference>
<dbReference type="InterPro" id="IPR043130">
    <property type="entry name" value="CDP-OH_PTrfase_TM_dom"/>
</dbReference>
<evidence type="ECO:0000313" key="21">
    <source>
        <dbReference type="Proteomes" id="UP000093352"/>
    </source>
</evidence>
<evidence type="ECO:0000256" key="14">
    <source>
        <dbReference type="ARBA" id="ARBA00023264"/>
    </source>
</evidence>
<dbReference type="Proteomes" id="UP000093352">
    <property type="component" value="Unassembled WGS sequence"/>
</dbReference>
<name>A0A371IKY2_9FIRM</name>
<evidence type="ECO:0000256" key="10">
    <source>
        <dbReference type="ARBA" id="ARBA00022989"/>
    </source>
</evidence>
<keyword evidence="12 18" id="KW-0472">Membrane</keyword>
<keyword evidence="14" id="KW-1208">Phospholipid metabolism</keyword>
<dbReference type="EMBL" id="VJXW01000011">
    <property type="protein sequence ID" value="TRW25030.1"/>
    <property type="molecule type" value="Genomic_DNA"/>
</dbReference>
<evidence type="ECO:0000256" key="3">
    <source>
        <dbReference type="ARBA" id="ARBA00005042"/>
    </source>
</evidence>
<reference evidence="20 22" key="3">
    <citation type="submission" date="2019-07" db="EMBL/GenBank/DDBJ databases">
        <title>Criibacterium bergeronii gen. nov., sp. nov. isolated from human clinical samples.</title>
        <authorList>
            <person name="Maheux A.F."/>
            <person name="Boudreau D.K."/>
            <person name="Berube E."/>
            <person name="Brodeur S."/>
            <person name="Bernard K.A."/>
            <person name="Abed J.Y."/>
            <person name="Ducrey E."/>
            <person name="Guay E.F."/>
            <person name="Raymond F."/>
            <person name="Corbeil J."/>
            <person name="Domingo M.-C."/>
            <person name="Roy P.H."/>
            <person name="Boissinot M."/>
            <person name="Tocheva E.I."/>
            <person name="Omar R.F."/>
        </authorList>
    </citation>
    <scope>NUCLEOTIDE SEQUENCE [LARGE SCALE GENOMIC DNA]</scope>
    <source>
        <strain evidence="20 22">CCRI-24246</strain>
    </source>
</reference>
<keyword evidence="13" id="KW-0594">Phospholipid biosynthesis</keyword>
<dbReference type="AlphaFoldDB" id="A0A371IKY2"/>
<evidence type="ECO:0000256" key="18">
    <source>
        <dbReference type="SAM" id="Phobius"/>
    </source>
</evidence>
<evidence type="ECO:0000256" key="17">
    <source>
        <dbReference type="RuleBase" id="RU003750"/>
    </source>
</evidence>
<feature type="transmembrane region" description="Helical" evidence="18">
    <location>
        <begin position="132"/>
        <end position="158"/>
    </location>
</feature>
<comment type="function">
    <text evidence="1">This protein catalyzes the committed step to the synthesis of the acidic phospholipids.</text>
</comment>
<evidence type="ECO:0000256" key="12">
    <source>
        <dbReference type="ARBA" id="ARBA00023136"/>
    </source>
</evidence>
<dbReference type="GO" id="GO:0006655">
    <property type="term" value="P:phosphatidylglycerol biosynthetic process"/>
    <property type="evidence" value="ECO:0007669"/>
    <property type="project" value="UniProtKB-UniPathway"/>
</dbReference>
<dbReference type="UniPathway" id="UPA00084">
    <property type="reaction ID" value="UER00503"/>
</dbReference>
<evidence type="ECO:0000256" key="8">
    <source>
        <dbReference type="ARBA" id="ARBA00022679"/>
    </source>
</evidence>
<keyword evidence="9 18" id="KW-0812">Transmembrane</keyword>
<organism evidence="19 21">
    <name type="scientific">Criibacterium bergeronii</name>
    <dbReference type="NCBI Taxonomy" id="1871336"/>
    <lineage>
        <taxon>Bacteria</taxon>
        <taxon>Bacillati</taxon>
        <taxon>Bacillota</taxon>
        <taxon>Clostridia</taxon>
        <taxon>Peptostreptococcales</taxon>
        <taxon>Filifactoraceae</taxon>
        <taxon>Criibacterium</taxon>
    </lineage>
</organism>
<proteinExistence type="inferred from homology"/>
<dbReference type="GO" id="GO:0016020">
    <property type="term" value="C:membrane"/>
    <property type="evidence" value="ECO:0007669"/>
    <property type="project" value="UniProtKB-SubCell"/>
</dbReference>
<dbReference type="GO" id="GO:0008444">
    <property type="term" value="F:CDP-diacylglycerol-glycerol-3-phosphate 3-phosphatidyltransferase activity"/>
    <property type="evidence" value="ECO:0007669"/>
    <property type="project" value="UniProtKB-UniRule"/>
</dbReference>
<dbReference type="PANTHER" id="PTHR14269">
    <property type="entry name" value="CDP-DIACYLGLYCEROL--GLYCEROL-3-PHOSPHATE 3-PHOSPHATIDYLTRANSFERASE-RELATED"/>
    <property type="match status" value="1"/>
</dbReference>
<evidence type="ECO:0000313" key="19">
    <source>
        <dbReference type="EMBL" id="RDY21116.1"/>
    </source>
</evidence>
<evidence type="ECO:0000256" key="13">
    <source>
        <dbReference type="ARBA" id="ARBA00023209"/>
    </source>
</evidence>
<keyword evidence="11" id="KW-0443">Lipid metabolism</keyword>
<dbReference type="OrthoDB" id="9796672at2"/>
<dbReference type="Pfam" id="PF01066">
    <property type="entry name" value="CDP-OH_P_transf"/>
    <property type="match status" value="1"/>
</dbReference>
<dbReference type="PANTHER" id="PTHR14269:SF62">
    <property type="entry name" value="CDP-DIACYLGLYCEROL--GLYCEROL-3-PHOSPHATE 3-PHOSPHATIDYLTRANSFERASE 1, CHLOROPLASTIC"/>
    <property type="match status" value="1"/>
</dbReference>
<evidence type="ECO:0000313" key="22">
    <source>
        <dbReference type="Proteomes" id="UP000319424"/>
    </source>
</evidence>
<comment type="caution">
    <text evidence="19">The sequence shown here is derived from an EMBL/GenBank/DDBJ whole genome shotgun (WGS) entry which is preliminary data.</text>
</comment>
<evidence type="ECO:0000256" key="15">
    <source>
        <dbReference type="ARBA" id="ARBA00048586"/>
    </source>
</evidence>
<evidence type="ECO:0000256" key="6">
    <source>
        <dbReference type="ARBA" id="ARBA00014944"/>
    </source>
</evidence>
<evidence type="ECO:0000256" key="4">
    <source>
        <dbReference type="ARBA" id="ARBA00010441"/>
    </source>
</evidence>
<keyword evidence="7" id="KW-0444">Lipid biosynthesis</keyword>
<dbReference type="PROSITE" id="PS00379">
    <property type="entry name" value="CDP_ALCOHOL_P_TRANSF"/>
    <property type="match status" value="1"/>
</dbReference>
<comment type="subcellular location">
    <subcellularLocation>
        <location evidence="2">Membrane</location>
        <topology evidence="2">Multi-pass membrane protein</topology>
    </subcellularLocation>
</comment>
<dbReference type="InterPro" id="IPR050324">
    <property type="entry name" value="CDP-alcohol_PTase-I"/>
</dbReference>
<accession>A0A371IKY2</accession>
<evidence type="ECO:0000313" key="20">
    <source>
        <dbReference type="EMBL" id="TRW25030.1"/>
    </source>
</evidence>
<evidence type="ECO:0000256" key="9">
    <source>
        <dbReference type="ARBA" id="ARBA00022692"/>
    </source>
</evidence>
<dbReference type="RefSeq" id="WP_068913052.1">
    <property type="nucleotide sequence ID" value="NZ_MBEW02000012.1"/>
</dbReference>
<dbReference type="InterPro" id="IPR004570">
    <property type="entry name" value="Phosphatidylglycerol_P_synth"/>
</dbReference>
<dbReference type="InterPro" id="IPR000462">
    <property type="entry name" value="CDP-OH_P_trans"/>
</dbReference>
<sequence length="174" mass="19384">MNTPNKLTVLRLILTVVFTIVFYLEMAAGKTTFLISTIIFCVASFTDFLDGYLARRDNLVTDFGKFMDPLADKVLVAAAMIMLVEIGYMPGWMAILIISREYAITILRAIAASSGKVLAASKNGKLKTVTQMLGIIMLLLNIPYGIVVMFIATILTFYSGFEYIYLNRHLLSNM</sequence>
<evidence type="ECO:0000256" key="7">
    <source>
        <dbReference type="ARBA" id="ARBA00022516"/>
    </source>
</evidence>
<dbReference type="NCBIfam" id="TIGR00560">
    <property type="entry name" value="pgsA"/>
    <property type="match status" value="1"/>
</dbReference>
<keyword evidence="10 18" id="KW-1133">Transmembrane helix</keyword>
<dbReference type="InterPro" id="IPR048254">
    <property type="entry name" value="CDP_ALCOHOL_P_TRANSF_CS"/>
</dbReference>
<protein>
    <recommendedName>
        <fullName evidence="6 16">CDP-diacylglycerol--glycerol-3-phosphate 3-phosphatidyltransferase</fullName>
        <ecNumber evidence="5 16">2.7.8.5</ecNumber>
    </recommendedName>
</protein>
<dbReference type="STRING" id="1871336.BBG48_08965"/>
<keyword evidence="21" id="KW-1185">Reference proteome</keyword>
<keyword evidence="8 17" id="KW-0808">Transferase</keyword>
<feature type="transmembrane region" description="Helical" evidence="18">
    <location>
        <begin position="74"/>
        <end position="98"/>
    </location>
</feature>
<dbReference type="Gene3D" id="1.20.120.1760">
    <property type="match status" value="1"/>
</dbReference>
<comment type="pathway">
    <text evidence="3">Phospholipid metabolism; phosphatidylglycerol biosynthesis; phosphatidylglycerol from CDP-diacylglycerol: step 1/2.</text>
</comment>